<dbReference type="EC" id="1.14.13.22" evidence="1"/>
<accession>A0A6J4MPM9</accession>
<dbReference type="Gene3D" id="3.50.50.60">
    <property type="entry name" value="FAD/NAD(P)-binding domain"/>
    <property type="match status" value="2"/>
</dbReference>
<keyword evidence="1" id="KW-0503">Monooxygenase</keyword>
<evidence type="ECO:0000313" key="1">
    <source>
        <dbReference type="EMBL" id="CAA9365399.1"/>
    </source>
</evidence>
<organism evidence="1">
    <name type="scientific">uncultured Nocardioidaceae bacterium</name>
    <dbReference type="NCBI Taxonomy" id="253824"/>
    <lineage>
        <taxon>Bacteria</taxon>
        <taxon>Bacillati</taxon>
        <taxon>Actinomycetota</taxon>
        <taxon>Actinomycetes</taxon>
        <taxon>Propionibacteriales</taxon>
        <taxon>Nocardioidaceae</taxon>
        <taxon>environmental samples</taxon>
    </lineage>
</organism>
<dbReference type="InterPro" id="IPR036188">
    <property type="entry name" value="FAD/NAD-bd_sf"/>
</dbReference>
<dbReference type="PANTHER" id="PTHR42877:SF4">
    <property type="entry name" value="FAD_NAD(P)-BINDING DOMAIN-CONTAINING PROTEIN-RELATED"/>
    <property type="match status" value="1"/>
</dbReference>
<protein>
    <submittedName>
        <fullName evidence="1">Cyclohexanone monooxygenase</fullName>
        <ecNumber evidence="1">1.14.13.22</ecNumber>
    </submittedName>
</protein>
<dbReference type="EMBL" id="CADCUI010000079">
    <property type="protein sequence ID" value="CAA9365399.1"/>
    <property type="molecule type" value="Genomic_DNA"/>
</dbReference>
<dbReference type="AlphaFoldDB" id="A0A6J4MPM9"/>
<dbReference type="SUPFAM" id="SSF51905">
    <property type="entry name" value="FAD/NAD(P)-binding domain"/>
    <property type="match status" value="1"/>
</dbReference>
<name>A0A6J4MPM9_9ACTN</name>
<dbReference type="GO" id="GO:0018667">
    <property type="term" value="F:cyclohexanone monooxygenase activity"/>
    <property type="evidence" value="ECO:0007669"/>
    <property type="project" value="UniProtKB-EC"/>
</dbReference>
<dbReference type="InterPro" id="IPR051209">
    <property type="entry name" value="FAD-bind_Monooxygenase_sf"/>
</dbReference>
<sequence>MSTPASPLPGSPGRVRVAIIGAGFSGIAAGIALKKRGIDDFVIFEAADGIGGTWWKNRYPGAEVDLESHIYSFSFQHSDWSRTHAGWQELQAYLESVVGTWGLMPHVRLREKVQSVTWSDADAEYTVQTSSGANDGSFTAVISAVGFLNIPLYPAFARGANSYEGDLCHTSTWREGLSMSGKSVGVVGTGSSAVQVIESAVKDAAEVKIFQLEPNWLLPKGSRDFSPLERRLNKIPPVYKWRRWRLYLDYDIRQYRSSHVRADGRSNRRRKQASIDFMHRSLASRPELLELTTPSFPFEARRTVVSDSYYPALLDPKVCLVPHGVKELTRTGVVDANGDEHDLDMVVLATGFDAANYLGSYEVYGEGGIELHDTWKSEPQAFLGLMVPGYPNFFMMYGPNTNASPLVHFYEAQAAFAAGVISKLGRRGRTRARLRTSAMVAYNEWLQARLQRTVWRTTDSYFKSGTGRIVSQWPFGVTSYILATKCLRRLVVRFS</sequence>
<reference evidence="1" key="1">
    <citation type="submission" date="2020-02" db="EMBL/GenBank/DDBJ databases">
        <authorList>
            <person name="Meier V. D."/>
        </authorList>
    </citation>
    <scope>NUCLEOTIDE SEQUENCE</scope>
    <source>
        <strain evidence="1">AVDCRST_MAG34</strain>
    </source>
</reference>
<keyword evidence="1" id="KW-0560">Oxidoreductase</keyword>
<gene>
    <name evidence="1" type="ORF">AVDCRST_MAG34-2896</name>
</gene>
<dbReference type="PANTHER" id="PTHR42877">
    <property type="entry name" value="L-ORNITHINE N(5)-MONOOXYGENASE-RELATED"/>
    <property type="match status" value="1"/>
</dbReference>
<dbReference type="Pfam" id="PF13738">
    <property type="entry name" value="Pyr_redox_3"/>
    <property type="match status" value="1"/>
</dbReference>
<proteinExistence type="predicted"/>